<dbReference type="InterPro" id="IPR027417">
    <property type="entry name" value="P-loop_NTPase"/>
</dbReference>
<dbReference type="InterPro" id="IPR003593">
    <property type="entry name" value="AAA+_ATPase"/>
</dbReference>
<keyword evidence="3" id="KW-0067">ATP-binding</keyword>
<reference evidence="5" key="2">
    <citation type="submission" date="2023-06" db="EMBL/GenBank/DDBJ databases">
        <authorList>
            <person name="Zeman M."/>
            <person name="Kubasova T."/>
            <person name="Jahodarova E."/>
            <person name="Nykrynova M."/>
            <person name="Rychlik I."/>
        </authorList>
    </citation>
    <scope>NUCLEOTIDE SEQUENCE</scope>
    <source>
        <strain evidence="5">ET39</strain>
    </source>
</reference>
<organism evidence="5 6">
    <name type="scientific">Amedibacillus dolichus</name>
    <dbReference type="NCBI Taxonomy" id="31971"/>
    <lineage>
        <taxon>Bacteria</taxon>
        <taxon>Bacillati</taxon>
        <taxon>Bacillota</taxon>
        <taxon>Erysipelotrichia</taxon>
        <taxon>Erysipelotrichales</taxon>
        <taxon>Erysipelotrichaceae</taxon>
        <taxon>Amedibacillus</taxon>
    </lineage>
</organism>
<accession>A0ABT7UB97</accession>
<feature type="domain" description="AAA+ ATPase" evidence="4">
    <location>
        <begin position="131"/>
        <end position="262"/>
    </location>
</feature>
<protein>
    <submittedName>
        <fullName evidence="5">ATPase, T2SS/T4P/T4SS family</fullName>
    </submittedName>
</protein>
<dbReference type="Gene3D" id="3.30.450.90">
    <property type="match status" value="1"/>
</dbReference>
<keyword evidence="6" id="KW-1185">Reference proteome</keyword>
<dbReference type="Proteomes" id="UP001529340">
    <property type="component" value="Unassembled WGS sequence"/>
</dbReference>
<dbReference type="PANTHER" id="PTHR30258:SF2">
    <property type="entry name" value="COMG OPERON PROTEIN 1"/>
    <property type="match status" value="1"/>
</dbReference>
<evidence type="ECO:0000256" key="3">
    <source>
        <dbReference type="ARBA" id="ARBA00022840"/>
    </source>
</evidence>
<evidence type="ECO:0000259" key="4">
    <source>
        <dbReference type="SMART" id="SM00382"/>
    </source>
</evidence>
<comment type="similarity">
    <text evidence="1">Belongs to the GSP E family.</text>
</comment>
<dbReference type="SUPFAM" id="SSF52540">
    <property type="entry name" value="P-loop containing nucleoside triphosphate hydrolases"/>
    <property type="match status" value="1"/>
</dbReference>
<name>A0ABT7UB97_9FIRM</name>
<evidence type="ECO:0000256" key="1">
    <source>
        <dbReference type="ARBA" id="ARBA00006611"/>
    </source>
</evidence>
<dbReference type="PANTHER" id="PTHR30258">
    <property type="entry name" value="TYPE II SECRETION SYSTEM PROTEIN GSPE-RELATED"/>
    <property type="match status" value="1"/>
</dbReference>
<gene>
    <name evidence="5" type="ORF">QUV96_04580</name>
</gene>
<dbReference type="RefSeq" id="WP_289607376.1">
    <property type="nucleotide sequence ID" value="NZ_JAUDCG010000014.1"/>
</dbReference>
<dbReference type="SMART" id="SM00382">
    <property type="entry name" value="AAA"/>
    <property type="match status" value="1"/>
</dbReference>
<evidence type="ECO:0000313" key="5">
    <source>
        <dbReference type="EMBL" id="MDM8156911.1"/>
    </source>
</evidence>
<reference evidence="5" key="1">
    <citation type="submission" date="2023-06" db="EMBL/GenBank/DDBJ databases">
        <title>Identification and characterization of horizontal gene transfer across gut microbiota members of farm animals based on homology search.</title>
        <authorList>
            <person name="Schwarzerova J."/>
            <person name="Nykrynova M."/>
            <person name="Jureckova K."/>
            <person name="Cejkova D."/>
            <person name="Rychlik I."/>
        </authorList>
    </citation>
    <scope>NUCLEOTIDE SEQUENCE</scope>
    <source>
        <strain evidence="5">ET39</strain>
    </source>
</reference>
<sequence length="330" mass="37358">MERELQSLIHLMVVRRASDAHFTLRDGQLHLQLRCLGAMDEQDDGLFDVRLFQYLKYVAGLDLGDLARPQSGKLFRSYQGKPLQFRFSLLCTNEMQTGVLRLLDHYRFESLEDICTDPRQREVLDALCRGRQGLALFSGPTGSGKTTTLHVLLRRASLRYHRQVITLEDPIEIADSAYIQLQVNERSGFTYEAGIEQLLRHDPDVLMIGEIRSEKSAQMAVRAALSGHSVFSTVHAKSCQEVFARMLEFGISEEQLSATLSFVSTQRLLARKDGQGRMCVYELLYGEGLLSYVHTRQLPKAHATVSMQIRGAYEQGMISEEAMRYECASG</sequence>
<dbReference type="CDD" id="cd01129">
    <property type="entry name" value="PulE-GspE-like"/>
    <property type="match status" value="1"/>
</dbReference>
<dbReference type="EMBL" id="JAUDCG010000014">
    <property type="protein sequence ID" value="MDM8156911.1"/>
    <property type="molecule type" value="Genomic_DNA"/>
</dbReference>
<evidence type="ECO:0000256" key="2">
    <source>
        <dbReference type="ARBA" id="ARBA00022741"/>
    </source>
</evidence>
<proteinExistence type="inferred from homology"/>
<comment type="caution">
    <text evidence="5">The sequence shown here is derived from an EMBL/GenBank/DDBJ whole genome shotgun (WGS) entry which is preliminary data.</text>
</comment>
<dbReference type="Gene3D" id="3.40.50.300">
    <property type="entry name" value="P-loop containing nucleotide triphosphate hydrolases"/>
    <property type="match status" value="1"/>
</dbReference>
<dbReference type="Pfam" id="PF00437">
    <property type="entry name" value="T2SSE"/>
    <property type="match status" value="1"/>
</dbReference>
<keyword evidence="2" id="KW-0547">Nucleotide-binding</keyword>
<evidence type="ECO:0000313" key="6">
    <source>
        <dbReference type="Proteomes" id="UP001529340"/>
    </source>
</evidence>
<dbReference type="InterPro" id="IPR001482">
    <property type="entry name" value="T2SS/T4SS_dom"/>
</dbReference>